<dbReference type="Proteomes" id="UP000235346">
    <property type="component" value="Unassembled WGS sequence"/>
</dbReference>
<evidence type="ECO:0000259" key="2">
    <source>
        <dbReference type="Pfam" id="PF14341"/>
    </source>
</evidence>
<evidence type="ECO:0000313" key="4">
    <source>
        <dbReference type="Proteomes" id="UP000235346"/>
    </source>
</evidence>
<keyword evidence="1" id="KW-0812">Transmembrane</keyword>
<comment type="caution">
    <text evidence="3">The sequence shown here is derived from an EMBL/GenBank/DDBJ whole genome shotgun (WGS) entry which is preliminary data.</text>
</comment>
<dbReference type="AlphaFoldDB" id="A0A2N7TRU1"/>
<organism evidence="3 4">
    <name type="scientific">Halomonas heilongjiangensis</name>
    <dbReference type="NCBI Taxonomy" id="1387883"/>
    <lineage>
        <taxon>Bacteria</taxon>
        <taxon>Pseudomonadati</taxon>
        <taxon>Pseudomonadota</taxon>
        <taxon>Gammaproteobacteria</taxon>
        <taxon>Oceanospirillales</taxon>
        <taxon>Halomonadaceae</taxon>
        <taxon>Halomonas</taxon>
    </lineage>
</organism>
<feature type="transmembrane region" description="Helical" evidence="1">
    <location>
        <begin position="41"/>
        <end position="61"/>
    </location>
</feature>
<protein>
    <recommendedName>
        <fullName evidence="2">Type 4 fimbrial biogenesis protein PilX N-terminal domain-containing protein</fullName>
    </recommendedName>
</protein>
<dbReference type="Pfam" id="PF14341">
    <property type="entry name" value="PilX_N"/>
    <property type="match status" value="1"/>
</dbReference>
<dbReference type="InterPro" id="IPR025746">
    <property type="entry name" value="PilX_N_dom"/>
</dbReference>
<gene>
    <name evidence="3" type="ORF">C1H66_04395</name>
</gene>
<keyword evidence="4" id="KW-1185">Reference proteome</keyword>
<reference evidence="3 4" key="1">
    <citation type="submission" date="2018-01" db="EMBL/GenBank/DDBJ databases">
        <title>Halomonas endophytica sp. nov., isolated from storage liquid in the stems of Populus euphratica.</title>
        <authorList>
            <person name="Chen C."/>
        </authorList>
    </citation>
    <scope>NUCLEOTIDE SEQUENCE [LARGE SCALE GENOMIC DNA]</scope>
    <source>
        <strain evidence="3 4">DSM 26881</strain>
    </source>
</reference>
<proteinExistence type="predicted"/>
<feature type="domain" description="Type 4 fimbrial biogenesis protein PilX N-terminal" evidence="2">
    <location>
        <begin position="39"/>
        <end position="87"/>
    </location>
</feature>
<accession>A0A2N7TRU1</accession>
<evidence type="ECO:0000256" key="1">
    <source>
        <dbReference type="SAM" id="Phobius"/>
    </source>
</evidence>
<dbReference type="OrthoDB" id="6174658at2"/>
<keyword evidence="1" id="KW-1133">Transmembrane helix</keyword>
<evidence type="ECO:0000313" key="3">
    <source>
        <dbReference type="EMBL" id="PMR70897.1"/>
    </source>
</evidence>
<sequence>MQSSILWLPGAKRFSLDFESLCMTRRMRGGGVKTQGKQRGAVLVVTLVMLVMALMLGLSSFQSARLEESMSGNYRSSTQALMAAEYGASDNDIYSLQGVGNLDFISTCDSGVDYALPDEWDEDVQIVYDQDQSTSLGYRYSVGCREFDDRLVLLVTGFFGAGNGSRTIEVDFRSELLPAFGQGMLSDSNIRVNGGATLFGDVHANGNVSLDVDASSTSNISASGSASIGDEKYEGEYENVTVTSGADSVEVPSVRDFFDEGGVYDIEESEQFVILSITGSGANQGCNFDGSGDLQGVTYFCPGKLVLSGSFNNATFFADGDVDHNGSSNLSDSESVDVGIFATGNIEFNGQNDAYGVFWADGKMTQNGSSIIGGSMVSGGDMTLNGGFTFISNSDIVVDSVPSGIVRNGWRERVVDT</sequence>
<keyword evidence="1" id="KW-0472">Membrane</keyword>
<name>A0A2N7TRU1_9GAMM</name>
<dbReference type="EMBL" id="PNRE01000023">
    <property type="protein sequence ID" value="PMR70897.1"/>
    <property type="molecule type" value="Genomic_DNA"/>
</dbReference>